<evidence type="ECO:0000313" key="2">
    <source>
        <dbReference type="Proteomes" id="UP000192940"/>
    </source>
</evidence>
<reference evidence="1 2" key="1">
    <citation type="submission" date="2017-04" db="EMBL/GenBank/DDBJ databases">
        <authorList>
            <person name="Afonso C.L."/>
            <person name="Miller P.J."/>
            <person name="Scott M.A."/>
            <person name="Spackman E."/>
            <person name="Goraichik I."/>
            <person name="Dimitrov K.M."/>
            <person name="Suarez D.L."/>
            <person name="Swayne D.E."/>
        </authorList>
    </citation>
    <scope>NUCLEOTIDE SEQUENCE [LARGE SCALE GENOMIC DNA]</scope>
    <source>
        <strain evidence="1 2">N3/975</strain>
    </source>
</reference>
<proteinExistence type="predicted"/>
<sequence>MNLKQQMAKDVFSVFMNSNEFAEVHTVTTYDKVKGNIHRQLKMIIEAFTLDGRPLQYAEGVSVHNVVVHIEHRILGFTPRVDQDFALDGSWYKVMGVSNETGILKIVLQANGKRP</sequence>
<accession>A0A1X7HLA6</accession>
<dbReference type="AlphaFoldDB" id="A0A1X7HLA6"/>
<gene>
    <name evidence="1" type="ORF">SAMN05661091_4147</name>
</gene>
<organism evidence="1 2">
    <name type="scientific">Paenibacillus uliginis N3/975</name>
    <dbReference type="NCBI Taxonomy" id="1313296"/>
    <lineage>
        <taxon>Bacteria</taxon>
        <taxon>Bacillati</taxon>
        <taxon>Bacillota</taxon>
        <taxon>Bacilli</taxon>
        <taxon>Bacillales</taxon>
        <taxon>Paenibacillaceae</taxon>
        <taxon>Paenibacillus</taxon>
    </lineage>
</organism>
<dbReference type="RefSeq" id="WP_208914915.1">
    <property type="nucleotide sequence ID" value="NZ_LT840184.1"/>
</dbReference>
<name>A0A1X7HLA6_9BACL</name>
<dbReference type="STRING" id="1313296.SAMN05661091_4147"/>
<keyword evidence="2" id="KW-1185">Reference proteome</keyword>
<dbReference type="Proteomes" id="UP000192940">
    <property type="component" value="Chromosome I"/>
</dbReference>
<evidence type="ECO:0000313" key="1">
    <source>
        <dbReference type="EMBL" id="SMF88162.1"/>
    </source>
</evidence>
<protein>
    <submittedName>
        <fullName evidence="1">Uncharacterized protein</fullName>
    </submittedName>
</protein>
<dbReference type="EMBL" id="LT840184">
    <property type="protein sequence ID" value="SMF88162.1"/>
    <property type="molecule type" value="Genomic_DNA"/>
</dbReference>